<feature type="transmembrane region" description="Helical" evidence="1">
    <location>
        <begin position="117"/>
        <end position="141"/>
    </location>
</feature>
<protein>
    <submittedName>
        <fullName evidence="2">Uncharacterized protein</fullName>
    </submittedName>
</protein>
<keyword evidence="1" id="KW-0812">Transmembrane</keyword>
<sequence>MVEKSLPLIRYGLIAVTFFLLLYFSITLQARGDEGGAYLPTFQQAYGVWPALDMSPYWAISSFYLWVIGSLQYAIASLGILGDFILPIGRLFSLICWLALVYLHVASGRYKALAILFNPYVLIYASRAHPLLPGILLFYIFWRLTLRDKKVGLFFLLFAVNFQVFIGGAIGLFTPKFPLQKKDIVRVIILGVVAISGVLITWFTWGGVYPVKFVNHYFFQQNHVNGKPSFGYLFTVFMLAGSTLWLTGNRTVAGMKKYRDYSWLVIGFTLLAGLVLYYIADIVAIAREGSQVLLKENYQIGWIALYVLIGLGWLRVHRDHYSLFFGLLGAAVLLVTLPYLYERISIFATIAPCLAWCGMTKNEDQQESLVLITSCFFVAFSVLYQLYGSL</sequence>
<dbReference type="OrthoDB" id="926700at2"/>
<evidence type="ECO:0000256" key="1">
    <source>
        <dbReference type="SAM" id="Phobius"/>
    </source>
</evidence>
<feature type="transmembrane region" description="Helical" evidence="1">
    <location>
        <begin position="63"/>
        <end position="82"/>
    </location>
</feature>
<accession>A0A1I2ANH3</accession>
<dbReference type="Proteomes" id="UP000198598">
    <property type="component" value="Unassembled WGS sequence"/>
</dbReference>
<feature type="transmembrane region" description="Helical" evidence="1">
    <location>
        <begin position="153"/>
        <end position="173"/>
    </location>
</feature>
<organism evidence="2 3">
    <name type="scientific">Spirosoma endophyticum</name>
    <dbReference type="NCBI Taxonomy" id="662367"/>
    <lineage>
        <taxon>Bacteria</taxon>
        <taxon>Pseudomonadati</taxon>
        <taxon>Bacteroidota</taxon>
        <taxon>Cytophagia</taxon>
        <taxon>Cytophagales</taxon>
        <taxon>Cytophagaceae</taxon>
        <taxon>Spirosoma</taxon>
    </lineage>
</organism>
<feature type="transmembrane region" description="Helical" evidence="1">
    <location>
        <begin position="300"/>
        <end position="316"/>
    </location>
</feature>
<feature type="transmembrane region" description="Helical" evidence="1">
    <location>
        <begin position="323"/>
        <end position="341"/>
    </location>
</feature>
<feature type="transmembrane region" description="Helical" evidence="1">
    <location>
        <begin position="229"/>
        <end position="249"/>
    </location>
</feature>
<proteinExistence type="predicted"/>
<name>A0A1I2ANH3_9BACT</name>
<evidence type="ECO:0000313" key="2">
    <source>
        <dbReference type="EMBL" id="SFE45554.1"/>
    </source>
</evidence>
<feature type="transmembrane region" description="Helical" evidence="1">
    <location>
        <begin position="185"/>
        <end position="209"/>
    </location>
</feature>
<gene>
    <name evidence="2" type="ORF">SAMN05216167_11436</name>
</gene>
<evidence type="ECO:0000313" key="3">
    <source>
        <dbReference type="Proteomes" id="UP000198598"/>
    </source>
</evidence>
<keyword evidence="1" id="KW-0472">Membrane</keyword>
<reference evidence="2 3" key="1">
    <citation type="submission" date="2016-10" db="EMBL/GenBank/DDBJ databases">
        <authorList>
            <person name="de Groot N.N."/>
        </authorList>
    </citation>
    <scope>NUCLEOTIDE SEQUENCE [LARGE SCALE GENOMIC DNA]</scope>
    <source>
        <strain evidence="2 3">DSM 26130</strain>
    </source>
</reference>
<dbReference type="AlphaFoldDB" id="A0A1I2ANH3"/>
<keyword evidence="1" id="KW-1133">Transmembrane helix</keyword>
<feature type="transmembrane region" description="Helical" evidence="1">
    <location>
        <begin position="261"/>
        <end position="280"/>
    </location>
</feature>
<feature type="transmembrane region" description="Helical" evidence="1">
    <location>
        <begin position="88"/>
        <end position="105"/>
    </location>
</feature>
<feature type="transmembrane region" description="Helical" evidence="1">
    <location>
        <begin position="369"/>
        <end position="387"/>
    </location>
</feature>
<dbReference type="EMBL" id="FOLQ01000014">
    <property type="protein sequence ID" value="SFE45554.1"/>
    <property type="molecule type" value="Genomic_DNA"/>
</dbReference>
<dbReference type="STRING" id="662367.SAMN05216167_11436"/>
<dbReference type="RefSeq" id="WP_093831614.1">
    <property type="nucleotide sequence ID" value="NZ_FOLQ01000014.1"/>
</dbReference>
<keyword evidence="3" id="KW-1185">Reference proteome</keyword>
<feature type="transmembrane region" description="Helical" evidence="1">
    <location>
        <begin position="6"/>
        <end position="24"/>
    </location>
</feature>